<name>A0A670JQ20_PODMU</name>
<evidence type="ECO:0000256" key="7">
    <source>
        <dbReference type="ARBA" id="ARBA00023065"/>
    </source>
</evidence>
<keyword evidence="5" id="KW-1133">Transmembrane helix</keyword>
<evidence type="ECO:0000256" key="2">
    <source>
        <dbReference type="ARBA" id="ARBA00022448"/>
    </source>
</evidence>
<dbReference type="Proteomes" id="UP000472272">
    <property type="component" value="Chromosome 13"/>
</dbReference>
<dbReference type="Gene3D" id="1.10.3590.10">
    <property type="entry name" value="acid-sensing ion channel 1 domain"/>
    <property type="match status" value="1"/>
</dbReference>
<keyword evidence="13" id="KW-1185">Reference proteome</keyword>
<comment type="subcellular location">
    <subcellularLocation>
        <location evidence="1">Membrane</location>
        <topology evidence="1">Multi-pass membrane protein</topology>
    </subcellularLocation>
</comment>
<dbReference type="PANTHER" id="PTHR11690:SF128">
    <property type="entry name" value="ACID-SENSING ION CHANNEL 2"/>
    <property type="match status" value="1"/>
</dbReference>
<organism evidence="12 13">
    <name type="scientific">Podarcis muralis</name>
    <name type="common">Wall lizard</name>
    <name type="synonym">Lacerta muralis</name>
    <dbReference type="NCBI Taxonomy" id="64176"/>
    <lineage>
        <taxon>Eukaryota</taxon>
        <taxon>Metazoa</taxon>
        <taxon>Chordata</taxon>
        <taxon>Craniata</taxon>
        <taxon>Vertebrata</taxon>
        <taxon>Euteleostomi</taxon>
        <taxon>Lepidosauria</taxon>
        <taxon>Squamata</taxon>
        <taxon>Bifurcata</taxon>
        <taxon>Unidentata</taxon>
        <taxon>Episquamata</taxon>
        <taxon>Laterata</taxon>
        <taxon>Lacertibaenia</taxon>
        <taxon>Lacertidae</taxon>
        <taxon>Podarcis</taxon>
    </lineage>
</organism>
<keyword evidence="10 11" id="KW-0407">Ion channel</keyword>
<keyword evidence="2 11" id="KW-0813">Transport</keyword>
<dbReference type="Ensembl" id="ENSPMRT00000026614.1">
    <property type="protein sequence ID" value="ENSPMRP00000025082.1"/>
    <property type="gene ID" value="ENSPMRG00000016211.1"/>
</dbReference>
<dbReference type="Pfam" id="PF00858">
    <property type="entry name" value="ASC"/>
    <property type="match status" value="1"/>
</dbReference>
<comment type="similarity">
    <text evidence="11">Belongs to the amiloride-sensitive sodium channel (TC 1.A.6) family.</text>
</comment>
<evidence type="ECO:0000256" key="6">
    <source>
        <dbReference type="ARBA" id="ARBA00023053"/>
    </source>
</evidence>
<accession>A0A670JQ20</accession>
<keyword evidence="6" id="KW-0915">Sodium</keyword>
<dbReference type="Gene3D" id="1.10.287.770">
    <property type="entry name" value="YojJ-like"/>
    <property type="match status" value="1"/>
</dbReference>
<evidence type="ECO:0000256" key="10">
    <source>
        <dbReference type="ARBA" id="ARBA00023303"/>
    </source>
</evidence>
<evidence type="ECO:0000256" key="11">
    <source>
        <dbReference type="RuleBase" id="RU000679"/>
    </source>
</evidence>
<reference evidence="12" key="3">
    <citation type="submission" date="2025-09" db="UniProtKB">
        <authorList>
            <consortium name="Ensembl"/>
        </authorList>
    </citation>
    <scope>IDENTIFICATION</scope>
</reference>
<keyword evidence="4 11" id="KW-0812">Transmembrane</keyword>
<dbReference type="GO" id="GO:0005886">
    <property type="term" value="C:plasma membrane"/>
    <property type="evidence" value="ECO:0007669"/>
    <property type="project" value="TreeGrafter"/>
</dbReference>
<keyword evidence="7 11" id="KW-0406">Ion transport</keyword>
<reference evidence="12" key="2">
    <citation type="submission" date="2025-08" db="UniProtKB">
        <authorList>
            <consortium name="Ensembl"/>
        </authorList>
    </citation>
    <scope>IDENTIFICATION</scope>
</reference>
<proteinExistence type="inferred from homology"/>
<dbReference type="OMA" id="FMERAGH"/>
<protein>
    <recommendedName>
        <fullName evidence="14">Acid sensing ion channel subunit 3</fullName>
    </recommendedName>
</protein>
<evidence type="ECO:0000256" key="9">
    <source>
        <dbReference type="ARBA" id="ARBA00023201"/>
    </source>
</evidence>
<sequence length="271" mass="30198">MDLKESTSEGSLGSLQPSSLQIFANTSTLHGIRHIFVYGPMTVRRALWALVFVASLGLLLVESSERLVYYFSYQHVTRVDEVVAHSLVFPAVTICNLNGFRFSRLTTNDLYHAGDLLALLDVNLQVLHPHLADPAVLAILREKANFQHHRAKVFSMSEFMGRVGHDMKEMLLYCKFRGQECGEKNFTTVSTNKSFVFLLALVETMGTTQEVKIGYLCWRPWLIYLGDPGHIPALVAGCSGVAWVVSTRGKASNLHPLTHGFAHPNPWICGP</sequence>
<reference evidence="12 13" key="1">
    <citation type="journal article" date="2019" name="Proc. Natl. Acad. Sci. U.S.A.">
        <title>Regulatory changes in pterin and carotenoid genes underlie balanced color polymorphisms in the wall lizard.</title>
        <authorList>
            <person name="Andrade P."/>
            <person name="Pinho C."/>
            <person name="Perez I de Lanuza G."/>
            <person name="Afonso S."/>
            <person name="Brejcha J."/>
            <person name="Rubin C.J."/>
            <person name="Wallerman O."/>
            <person name="Pereira P."/>
            <person name="Sabatino S.J."/>
            <person name="Bellati A."/>
            <person name="Pellitteri-Rosa D."/>
            <person name="Bosakova Z."/>
            <person name="Bunikis I."/>
            <person name="Carretero M.A."/>
            <person name="Feiner N."/>
            <person name="Marsik P."/>
            <person name="Pauperio F."/>
            <person name="Salvi D."/>
            <person name="Soler L."/>
            <person name="While G.M."/>
            <person name="Uller T."/>
            <person name="Font E."/>
            <person name="Andersson L."/>
            <person name="Carneiro M."/>
        </authorList>
    </citation>
    <scope>NUCLEOTIDE SEQUENCE</scope>
</reference>
<keyword evidence="9 11" id="KW-0739">Sodium transport</keyword>
<evidence type="ECO:0000256" key="1">
    <source>
        <dbReference type="ARBA" id="ARBA00004141"/>
    </source>
</evidence>
<evidence type="ECO:0000256" key="4">
    <source>
        <dbReference type="ARBA" id="ARBA00022692"/>
    </source>
</evidence>
<dbReference type="GO" id="GO:0015280">
    <property type="term" value="F:ligand-gated sodium channel activity"/>
    <property type="evidence" value="ECO:0007669"/>
    <property type="project" value="TreeGrafter"/>
</dbReference>
<dbReference type="AlphaFoldDB" id="A0A670JQ20"/>
<evidence type="ECO:0000256" key="5">
    <source>
        <dbReference type="ARBA" id="ARBA00022989"/>
    </source>
</evidence>
<dbReference type="PANTHER" id="PTHR11690">
    <property type="entry name" value="AMILORIDE-SENSITIVE SODIUM CHANNEL-RELATED"/>
    <property type="match status" value="1"/>
</dbReference>
<evidence type="ECO:0000313" key="13">
    <source>
        <dbReference type="Proteomes" id="UP000472272"/>
    </source>
</evidence>
<evidence type="ECO:0000313" key="12">
    <source>
        <dbReference type="Ensembl" id="ENSPMRP00000025082.1"/>
    </source>
</evidence>
<keyword evidence="3 11" id="KW-0894">Sodium channel</keyword>
<dbReference type="InterPro" id="IPR001873">
    <property type="entry name" value="ENaC"/>
</dbReference>
<evidence type="ECO:0000256" key="8">
    <source>
        <dbReference type="ARBA" id="ARBA00023136"/>
    </source>
</evidence>
<evidence type="ECO:0008006" key="14">
    <source>
        <dbReference type="Google" id="ProtNLM"/>
    </source>
</evidence>
<evidence type="ECO:0000256" key="3">
    <source>
        <dbReference type="ARBA" id="ARBA00022461"/>
    </source>
</evidence>
<keyword evidence="8" id="KW-0472">Membrane</keyword>
<dbReference type="GeneTree" id="ENSGT00940000154991"/>
<dbReference type="PRINTS" id="PR01078">
    <property type="entry name" value="AMINACHANNEL"/>
</dbReference>